<feature type="repeat" description="TPR" evidence="1">
    <location>
        <begin position="39"/>
        <end position="72"/>
    </location>
</feature>
<name>A0A3A4ZDX0_UNCKA</name>
<comment type="caution">
    <text evidence="2">The sequence shown here is derived from an EMBL/GenBank/DDBJ whole genome shotgun (WGS) entry which is preliminary data.</text>
</comment>
<dbReference type="SMART" id="SM00028">
    <property type="entry name" value="TPR"/>
    <property type="match status" value="2"/>
</dbReference>
<sequence length="226" mass="25228">MQANIALLAKKAIGEALKGNWESAIQFNIQILDKNPNNIDARLRLGRAYLQTKQFTKAKKMFKEVLQLDPINQVAQRNIDLINSKKLDLNNNIVNPSLLIKEPGTTVEISLDLKGRGITGENLVPGEILVLKIKKRSVDIFRTKNKKEVLIGTIETGDVVSRLNKAQELKASTIASVIKGKDKMVEILFKTSIPVFKSEKQDIRPYIKKGSLDEPDAESEELEIGV</sequence>
<evidence type="ECO:0000256" key="1">
    <source>
        <dbReference type="PROSITE-ProRule" id="PRU00339"/>
    </source>
</evidence>
<dbReference type="SUPFAM" id="SSF48452">
    <property type="entry name" value="TPR-like"/>
    <property type="match status" value="1"/>
</dbReference>
<dbReference type="Proteomes" id="UP000265540">
    <property type="component" value="Unassembled WGS sequence"/>
</dbReference>
<dbReference type="PROSITE" id="PS50293">
    <property type="entry name" value="TPR_REGION"/>
    <property type="match status" value="1"/>
</dbReference>
<dbReference type="InterPro" id="IPR019734">
    <property type="entry name" value="TPR_rpt"/>
</dbReference>
<evidence type="ECO:0000313" key="2">
    <source>
        <dbReference type="EMBL" id="RJR27312.1"/>
    </source>
</evidence>
<dbReference type="PROSITE" id="PS50005">
    <property type="entry name" value="TPR"/>
    <property type="match status" value="1"/>
</dbReference>
<evidence type="ECO:0000313" key="3">
    <source>
        <dbReference type="Proteomes" id="UP000265540"/>
    </source>
</evidence>
<keyword evidence="1" id="KW-0802">TPR repeat</keyword>
<reference evidence="2 3" key="1">
    <citation type="journal article" date="2017" name="ISME J.">
        <title>Energy and carbon metabolisms in a deep terrestrial subsurface fluid microbial community.</title>
        <authorList>
            <person name="Momper L."/>
            <person name="Jungbluth S.P."/>
            <person name="Lee M.D."/>
            <person name="Amend J.P."/>
        </authorList>
    </citation>
    <scope>NUCLEOTIDE SEQUENCE [LARGE SCALE GENOMIC DNA]</scope>
    <source>
        <strain evidence="2">SURF_46</strain>
    </source>
</reference>
<protein>
    <submittedName>
        <fullName evidence="2">Tetratricopeptide repeat protein</fullName>
    </submittedName>
</protein>
<organism evidence="2 3">
    <name type="scientific">candidate division WWE3 bacterium</name>
    <dbReference type="NCBI Taxonomy" id="2053526"/>
    <lineage>
        <taxon>Bacteria</taxon>
        <taxon>Katanobacteria</taxon>
    </lineage>
</organism>
<dbReference type="Gene3D" id="1.25.40.10">
    <property type="entry name" value="Tetratricopeptide repeat domain"/>
    <property type="match status" value="1"/>
</dbReference>
<dbReference type="AlphaFoldDB" id="A0A3A4ZDX0"/>
<dbReference type="EMBL" id="QZJF01000013">
    <property type="protein sequence ID" value="RJR27312.1"/>
    <property type="molecule type" value="Genomic_DNA"/>
</dbReference>
<dbReference type="Pfam" id="PF14559">
    <property type="entry name" value="TPR_19"/>
    <property type="match status" value="1"/>
</dbReference>
<proteinExistence type="predicted"/>
<dbReference type="InterPro" id="IPR011990">
    <property type="entry name" value="TPR-like_helical_dom_sf"/>
</dbReference>
<gene>
    <name evidence="2" type="ORF">C4561_02685</name>
</gene>
<accession>A0A3A4ZDX0</accession>